<name>A0A4Z1R7I0_9GAMM</name>
<dbReference type="Proteomes" id="UP000298681">
    <property type="component" value="Unassembled WGS sequence"/>
</dbReference>
<protein>
    <submittedName>
        <fullName evidence="1">Uncharacterized protein</fullName>
    </submittedName>
</protein>
<dbReference type="OrthoDB" id="5976089at2"/>
<evidence type="ECO:0000313" key="2">
    <source>
        <dbReference type="Proteomes" id="UP000298681"/>
    </source>
</evidence>
<gene>
    <name evidence="1" type="ORF">E4582_09115</name>
</gene>
<dbReference type="RefSeq" id="WP_134674263.1">
    <property type="nucleotide sequence ID" value="NZ_CP039383.2"/>
</dbReference>
<organism evidence="1 2">
    <name type="scientific">Luteimonas yindakuii</name>
    <dbReference type="NCBI Taxonomy" id="2565782"/>
    <lineage>
        <taxon>Bacteria</taxon>
        <taxon>Pseudomonadati</taxon>
        <taxon>Pseudomonadota</taxon>
        <taxon>Gammaproteobacteria</taxon>
        <taxon>Lysobacterales</taxon>
        <taxon>Lysobacteraceae</taxon>
        <taxon>Luteimonas</taxon>
    </lineage>
</organism>
<sequence>MSAYAPDLPQSPTASFPFAVRWNPCQLAEAVPPRLHQLDLLAGIDGLAHHPRTLREGTRRYAPAPLAPTAFRIHA</sequence>
<dbReference type="AlphaFoldDB" id="A0A4Z1R7I0"/>
<reference evidence="1 2" key="1">
    <citation type="submission" date="2019-01" db="EMBL/GenBank/DDBJ databases">
        <authorList>
            <person name="Zhang S."/>
        </authorList>
    </citation>
    <scope>NUCLEOTIDE SEQUENCE [LARGE SCALE GENOMIC DNA]</scope>
    <source>
        <strain evidence="1 2">1626</strain>
    </source>
</reference>
<comment type="caution">
    <text evidence="1">The sequence shown here is derived from an EMBL/GenBank/DDBJ whole genome shotgun (WGS) entry which is preliminary data.</text>
</comment>
<dbReference type="EMBL" id="SPUH01000001">
    <property type="protein sequence ID" value="TKS54906.1"/>
    <property type="molecule type" value="Genomic_DNA"/>
</dbReference>
<proteinExistence type="predicted"/>
<evidence type="ECO:0000313" key="1">
    <source>
        <dbReference type="EMBL" id="TKS54906.1"/>
    </source>
</evidence>
<accession>A0A4Z1R7I0</accession>
<keyword evidence="2" id="KW-1185">Reference proteome</keyword>